<name>A0A401GNT7_9APHY</name>
<dbReference type="InterPro" id="IPR011990">
    <property type="entry name" value="TPR-like_helical_dom_sf"/>
</dbReference>
<dbReference type="OrthoDB" id="10050400at2759"/>
<dbReference type="RefSeq" id="XP_027614796.1">
    <property type="nucleotide sequence ID" value="XM_027758995.1"/>
</dbReference>
<dbReference type="PANTHER" id="PTHR28142:SF1">
    <property type="entry name" value="MITOCHONDRIAL INNER MEMBRANE I-AAA PROTEASE SUPERCOMPLEX SUBUNIT MGR3-RELATED"/>
    <property type="match status" value="1"/>
</dbReference>
<dbReference type="GeneID" id="38780800"/>
<dbReference type="STRING" id="139825.A0A401GNT7"/>
<dbReference type="FunCoup" id="A0A401GNT7">
    <property type="interactions" value="29"/>
</dbReference>
<dbReference type="InParanoid" id="A0A401GNT7"/>
<dbReference type="SUPFAM" id="SSF48452">
    <property type="entry name" value="TPR-like"/>
    <property type="match status" value="1"/>
</dbReference>
<dbReference type="EMBL" id="BFAD01000005">
    <property type="protein sequence ID" value="GBE83883.1"/>
    <property type="molecule type" value="Genomic_DNA"/>
</dbReference>
<comment type="caution">
    <text evidence="2">The sequence shown here is derived from an EMBL/GenBank/DDBJ whole genome shotgun (WGS) entry which is preliminary data.</text>
</comment>
<accession>A0A401GNT7</accession>
<evidence type="ECO:0000313" key="3">
    <source>
        <dbReference type="Proteomes" id="UP000287166"/>
    </source>
</evidence>
<proteinExistence type="predicted"/>
<dbReference type="InterPro" id="IPR040201">
    <property type="entry name" value="Mrg3-like"/>
</dbReference>
<dbReference type="PANTHER" id="PTHR28142">
    <property type="entry name" value="MITOCHONDRIAL INNER MEMBRANE I-AAA PROTEASE SUPERCOMPLEX SUBUNIT MGR3-RELATED"/>
    <property type="match status" value="1"/>
</dbReference>
<evidence type="ECO:0008006" key="4">
    <source>
        <dbReference type="Google" id="ProtNLM"/>
    </source>
</evidence>
<sequence length="378" mass="42001">MFGTLIALGVVSTAYGLYEFYSAFTMWPEEVRADLRAGVKAKRQDNLSLSEKFFQRAWDTAQTLSLSHFGTSPYLKLSGIAISLAEVLEAHERPQPAWDAYVDAIEQFTRLRKQGVPLSGPERMRAVAIASKLGEMAETYQLPLEDEEQWLSWAVSELMKILKEAQPERGADVGGEEPADVPLMLAELEMPPWVSKTTLGAPLEALGNFYARRGKVEYAVPLYLQAINLLVPPSGSNKTSTTEEKCRGAQLMNNLAELTIREAPTPDNRRRAELWARQARGTIERTKAEARGGAEELATCEQALAAVMFNIGSLLEMRGEHEQSRELFKESLDQANRIKMREGTMAARVALRRLERTSIERQIGGNGTNAPSDSPQSQ</sequence>
<feature type="region of interest" description="Disordered" evidence="1">
    <location>
        <begin position="356"/>
        <end position="378"/>
    </location>
</feature>
<evidence type="ECO:0000313" key="2">
    <source>
        <dbReference type="EMBL" id="GBE83883.1"/>
    </source>
</evidence>
<dbReference type="AlphaFoldDB" id="A0A401GNT7"/>
<dbReference type="Gene3D" id="1.25.40.10">
    <property type="entry name" value="Tetratricopeptide repeat domain"/>
    <property type="match status" value="1"/>
</dbReference>
<keyword evidence="3" id="KW-1185">Reference proteome</keyword>
<protein>
    <recommendedName>
        <fullName evidence="4">TPR-like protein</fullName>
    </recommendedName>
</protein>
<gene>
    <name evidence="2" type="ORF">SCP_0509400</name>
</gene>
<feature type="compositionally biased region" description="Polar residues" evidence="1">
    <location>
        <begin position="368"/>
        <end position="378"/>
    </location>
</feature>
<evidence type="ECO:0000256" key="1">
    <source>
        <dbReference type="SAM" id="MobiDB-lite"/>
    </source>
</evidence>
<organism evidence="2 3">
    <name type="scientific">Sparassis crispa</name>
    <dbReference type="NCBI Taxonomy" id="139825"/>
    <lineage>
        <taxon>Eukaryota</taxon>
        <taxon>Fungi</taxon>
        <taxon>Dikarya</taxon>
        <taxon>Basidiomycota</taxon>
        <taxon>Agaricomycotina</taxon>
        <taxon>Agaricomycetes</taxon>
        <taxon>Polyporales</taxon>
        <taxon>Sparassidaceae</taxon>
        <taxon>Sparassis</taxon>
    </lineage>
</organism>
<dbReference type="Proteomes" id="UP000287166">
    <property type="component" value="Unassembled WGS sequence"/>
</dbReference>
<reference evidence="2 3" key="1">
    <citation type="journal article" date="2018" name="Sci. Rep.">
        <title>Genome sequence of the cauliflower mushroom Sparassis crispa (Hanabiratake) and its association with beneficial usage.</title>
        <authorList>
            <person name="Kiyama R."/>
            <person name="Furutani Y."/>
            <person name="Kawaguchi K."/>
            <person name="Nakanishi T."/>
        </authorList>
    </citation>
    <scope>NUCLEOTIDE SEQUENCE [LARGE SCALE GENOMIC DNA]</scope>
</reference>